<keyword evidence="3" id="KW-1133">Transmembrane helix</keyword>
<feature type="transmembrane region" description="Helical" evidence="3">
    <location>
        <begin position="37"/>
        <end position="58"/>
    </location>
</feature>
<keyword evidence="4" id="KW-0966">Cell projection</keyword>
<organism evidence="4 5">
    <name type="scientific">Rhizorhabdus histidinilytica</name>
    <dbReference type="NCBI Taxonomy" id="439228"/>
    <lineage>
        <taxon>Bacteria</taxon>
        <taxon>Pseudomonadati</taxon>
        <taxon>Pseudomonadota</taxon>
        <taxon>Alphaproteobacteria</taxon>
        <taxon>Sphingomonadales</taxon>
        <taxon>Sphingomonadaceae</taxon>
        <taxon>Rhizorhabdus</taxon>
    </lineage>
</organism>
<proteinExistence type="inferred from homology"/>
<keyword evidence="3" id="KW-0812">Transmembrane</keyword>
<sequence>MAEGPEDDEKTEAPTPKRRQDAAEKGDVLQSRELGTALVMIVGAGWIAIAGPWAMAALKRMLSNALSFDAGAIENFDPLSAALAMVATVALPLVLLFALTLAAAIAAPAMLGSLGFRWSALGFKASKLNPMAGLKRIFGMQGLIELGKSLLKILALGAVGYWLLMDRIAAIVTMGQQDLRTALDSLGSTFVFAILVMTLALAVVAGADVPMQMFQRGKRLRMSKQEIKEESKQTEGSPELKAAIRQKQMAAAMGSARKAVVEATVVLTNPTHFAVALRYRPGFDTAPVVLARGRGATAQAIRELATENSVPMLHYPQLTRAIYYTSRSGQVIREDLFIAVAAILAFVFNLDRAMAEGIAQPEVDVPQGARFDEDGRRAG</sequence>
<dbReference type="OrthoDB" id="9807950at2"/>
<keyword evidence="4" id="KW-0969">Cilium</keyword>
<dbReference type="PANTHER" id="PTHR30531">
    <property type="entry name" value="FLAGELLAR BIOSYNTHETIC PROTEIN FLHB"/>
    <property type="match status" value="1"/>
</dbReference>
<evidence type="ECO:0000256" key="3">
    <source>
        <dbReference type="SAM" id="Phobius"/>
    </source>
</evidence>
<evidence type="ECO:0000256" key="1">
    <source>
        <dbReference type="ARBA" id="ARBA00010690"/>
    </source>
</evidence>
<dbReference type="SUPFAM" id="SSF160544">
    <property type="entry name" value="EscU C-terminal domain-like"/>
    <property type="match status" value="1"/>
</dbReference>
<feature type="transmembrane region" description="Helical" evidence="3">
    <location>
        <begin position="185"/>
        <end position="209"/>
    </location>
</feature>
<feature type="region of interest" description="Disordered" evidence="2">
    <location>
        <begin position="1"/>
        <end position="26"/>
    </location>
</feature>
<dbReference type="Pfam" id="PF01312">
    <property type="entry name" value="Bac_export_2"/>
    <property type="match status" value="1"/>
</dbReference>
<dbReference type="PANTHER" id="PTHR30531:SF12">
    <property type="entry name" value="FLAGELLAR BIOSYNTHETIC PROTEIN FLHB"/>
    <property type="match status" value="1"/>
</dbReference>
<accession>A0A1T5A287</accession>
<dbReference type="Proteomes" id="UP000189818">
    <property type="component" value="Unassembled WGS sequence"/>
</dbReference>
<dbReference type="Gene3D" id="3.40.1690.10">
    <property type="entry name" value="secretion proteins EscU"/>
    <property type="match status" value="1"/>
</dbReference>
<dbReference type="InterPro" id="IPR029025">
    <property type="entry name" value="T3SS_substrate_exporter_C"/>
</dbReference>
<keyword evidence="3" id="KW-0472">Membrane</keyword>
<dbReference type="GO" id="GO:0005886">
    <property type="term" value="C:plasma membrane"/>
    <property type="evidence" value="ECO:0007669"/>
    <property type="project" value="TreeGrafter"/>
</dbReference>
<gene>
    <name evidence="4" type="ORF">SAMN06295920_101474</name>
</gene>
<dbReference type="EMBL" id="FUYM01000001">
    <property type="protein sequence ID" value="SKB28867.1"/>
    <property type="molecule type" value="Genomic_DNA"/>
</dbReference>
<keyword evidence="5" id="KW-1185">Reference proteome</keyword>
<name>A0A1T5A287_9SPHN</name>
<dbReference type="InterPro" id="IPR006135">
    <property type="entry name" value="T3SS_substrate_exporter"/>
</dbReference>
<dbReference type="AlphaFoldDB" id="A0A1T5A287"/>
<protein>
    <submittedName>
        <fullName evidence="4">Flagellar biosynthetic protein FlhB</fullName>
    </submittedName>
</protein>
<evidence type="ECO:0000313" key="5">
    <source>
        <dbReference type="Proteomes" id="UP000189818"/>
    </source>
</evidence>
<reference evidence="5" key="1">
    <citation type="submission" date="2017-02" db="EMBL/GenBank/DDBJ databases">
        <authorList>
            <person name="Varghese N."/>
            <person name="Submissions S."/>
        </authorList>
    </citation>
    <scope>NUCLEOTIDE SEQUENCE [LARGE SCALE GENOMIC DNA]</scope>
    <source>
        <strain evidence="5">UM2</strain>
    </source>
</reference>
<comment type="similarity">
    <text evidence="1">Belongs to the type III secretion exporter family.</text>
</comment>
<dbReference type="RefSeq" id="WP_079646415.1">
    <property type="nucleotide sequence ID" value="NZ_FUYM01000001.1"/>
</dbReference>
<dbReference type="GO" id="GO:0009306">
    <property type="term" value="P:protein secretion"/>
    <property type="evidence" value="ECO:0007669"/>
    <property type="project" value="InterPro"/>
</dbReference>
<evidence type="ECO:0000313" key="4">
    <source>
        <dbReference type="EMBL" id="SKB28867.1"/>
    </source>
</evidence>
<dbReference type="PRINTS" id="PR00950">
    <property type="entry name" value="TYPE3IMSPROT"/>
</dbReference>
<evidence type="ECO:0000256" key="2">
    <source>
        <dbReference type="SAM" id="MobiDB-lite"/>
    </source>
</evidence>
<feature type="transmembrane region" description="Helical" evidence="3">
    <location>
        <begin position="146"/>
        <end position="165"/>
    </location>
</feature>
<feature type="compositionally biased region" description="Acidic residues" evidence="2">
    <location>
        <begin position="1"/>
        <end position="10"/>
    </location>
</feature>
<keyword evidence="4" id="KW-0282">Flagellum</keyword>
<dbReference type="STRING" id="439228.SAMN06295920_101474"/>